<keyword evidence="4" id="KW-1185">Reference proteome</keyword>
<protein>
    <submittedName>
        <fullName evidence="3">TFIIB-type zinc ribbon-containing protein</fullName>
    </submittedName>
</protein>
<evidence type="ECO:0000313" key="4">
    <source>
        <dbReference type="Proteomes" id="UP001596203"/>
    </source>
</evidence>
<proteinExistence type="predicted"/>
<dbReference type="Proteomes" id="UP001596203">
    <property type="component" value="Unassembled WGS sequence"/>
</dbReference>
<comment type="caution">
    <text evidence="3">The sequence shown here is derived from an EMBL/GenBank/DDBJ whole genome shotgun (WGS) entry which is preliminary data.</text>
</comment>
<sequence length="196" mass="20773">MAGDYGVGPAPATCPDCGGPVRPDRERLCPRCGYPLMFLRHDPEPEARVVARAPGERDDATAIFPPPGTPARQTPGTVRRPARPGEVACPSCGYGNPHSRVRCQRCGRELRVVHPVVVMPPPLPPAPPPFRAPPRYGLIALVSTLLIALLVLLALMLIRSDVFQKSAAGQPTATITGSVGFEPAGNWRAGVNPGRA</sequence>
<dbReference type="RefSeq" id="WP_377419051.1">
    <property type="nucleotide sequence ID" value="NZ_JBHSPR010000007.1"/>
</dbReference>
<dbReference type="Gene3D" id="4.10.1060.10">
    <property type="entry name" value="Zinc finger, RanBP2-type"/>
    <property type="match status" value="1"/>
</dbReference>
<keyword evidence="2" id="KW-0472">Membrane</keyword>
<accession>A0ABW1K5M1</accession>
<feature type="transmembrane region" description="Helical" evidence="2">
    <location>
        <begin position="136"/>
        <end position="158"/>
    </location>
</feature>
<feature type="region of interest" description="Disordered" evidence="1">
    <location>
        <begin position="58"/>
        <end position="80"/>
    </location>
</feature>
<name>A0ABW1K5M1_9ACTN</name>
<dbReference type="EMBL" id="JBHSPR010000007">
    <property type="protein sequence ID" value="MFC6016053.1"/>
    <property type="molecule type" value="Genomic_DNA"/>
</dbReference>
<keyword evidence="2" id="KW-1133">Transmembrane helix</keyword>
<reference evidence="4" key="1">
    <citation type="journal article" date="2019" name="Int. J. Syst. Evol. Microbiol.">
        <title>The Global Catalogue of Microorganisms (GCM) 10K type strain sequencing project: providing services to taxonomists for standard genome sequencing and annotation.</title>
        <authorList>
            <consortium name="The Broad Institute Genomics Platform"/>
            <consortium name="The Broad Institute Genome Sequencing Center for Infectious Disease"/>
            <person name="Wu L."/>
            <person name="Ma J."/>
        </authorList>
    </citation>
    <scope>NUCLEOTIDE SEQUENCE [LARGE SCALE GENOMIC DNA]</scope>
    <source>
        <strain evidence="4">ZS-35-S2</strain>
    </source>
</reference>
<organism evidence="3 4">
    <name type="scientific">Plantactinospora solaniradicis</name>
    <dbReference type="NCBI Taxonomy" id="1723736"/>
    <lineage>
        <taxon>Bacteria</taxon>
        <taxon>Bacillati</taxon>
        <taxon>Actinomycetota</taxon>
        <taxon>Actinomycetes</taxon>
        <taxon>Micromonosporales</taxon>
        <taxon>Micromonosporaceae</taxon>
        <taxon>Plantactinospora</taxon>
    </lineage>
</organism>
<evidence type="ECO:0000256" key="1">
    <source>
        <dbReference type="SAM" id="MobiDB-lite"/>
    </source>
</evidence>
<keyword evidence="2" id="KW-0812">Transmembrane</keyword>
<evidence type="ECO:0000313" key="3">
    <source>
        <dbReference type="EMBL" id="MFC6016053.1"/>
    </source>
</evidence>
<evidence type="ECO:0000256" key="2">
    <source>
        <dbReference type="SAM" id="Phobius"/>
    </source>
</evidence>
<gene>
    <name evidence="3" type="ORF">ACFP2T_07585</name>
</gene>